<organism evidence="2 3">
    <name type="scientific">Rasamsonia emersonii (strain ATCC 16479 / CBS 393.64 / IMI 116815)</name>
    <dbReference type="NCBI Taxonomy" id="1408163"/>
    <lineage>
        <taxon>Eukaryota</taxon>
        <taxon>Fungi</taxon>
        <taxon>Dikarya</taxon>
        <taxon>Ascomycota</taxon>
        <taxon>Pezizomycotina</taxon>
        <taxon>Eurotiomycetes</taxon>
        <taxon>Eurotiomycetidae</taxon>
        <taxon>Eurotiales</taxon>
        <taxon>Trichocomaceae</taxon>
        <taxon>Rasamsonia</taxon>
    </lineage>
</organism>
<keyword evidence="3" id="KW-1185">Reference proteome</keyword>
<dbReference type="RefSeq" id="XP_013329772.1">
    <property type="nucleotide sequence ID" value="XM_013474318.1"/>
</dbReference>
<evidence type="ECO:0000313" key="3">
    <source>
        <dbReference type="Proteomes" id="UP000053958"/>
    </source>
</evidence>
<dbReference type="AlphaFoldDB" id="A0A0F4YYK1"/>
<protein>
    <submittedName>
        <fullName evidence="2">Uncharacterized protein</fullName>
    </submittedName>
</protein>
<evidence type="ECO:0000313" key="2">
    <source>
        <dbReference type="EMBL" id="KKA23160.1"/>
    </source>
</evidence>
<accession>A0A0F4YYK1</accession>
<comment type="caution">
    <text evidence="2">The sequence shown here is derived from an EMBL/GenBank/DDBJ whole genome shotgun (WGS) entry which is preliminary data.</text>
</comment>
<name>A0A0F4YYK1_RASE3</name>
<dbReference type="EMBL" id="LASV01000111">
    <property type="protein sequence ID" value="KKA23160.1"/>
    <property type="molecule type" value="Genomic_DNA"/>
</dbReference>
<dbReference type="Proteomes" id="UP000053958">
    <property type="component" value="Unassembled WGS sequence"/>
</dbReference>
<feature type="region of interest" description="Disordered" evidence="1">
    <location>
        <begin position="115"/>
        <end position="139"/>
    </location>
</feature>
<dbReference type="GeneID" id="25315237"/>
<evidence type="ECO:0000256" key="1">
    <source>
        <dbReference type="SAM" id="MobiDB-lite"/>
    </source>
</evidence>
<feature type="compositionally biased region" description="Polar residues" evidence="1">
    <location>
        <begin position="115"/>
        <end position="138"/>
    </location>
</feature>
<reference evidence="2 3" key="1">
    <citation type="submission" date="2015-04" db="EMBL/GenBank/DDBJ databases">
        <authorList>
            <person name="Heijne W.H."/>
            <person name="Fedorova N.D."/>
            <person name="Nierman W.C."/>
            <person name="Vollebregt A.W."/>
            <person name="Zhao Z."/>
            <person name="Wu L."/>
            <person name="Kumar M."/>
            <person name="Stam H."/>
            <person name="van den Berg M.A."/>
            <person name="Pel H.J."/>
        </authorList>
    </citation>
    <scope>NUCLEOTIDE SEQUENCE [LARGE SCALE GENOMIC DNA]</scope>
    <source>
        <strain evidence="2 3">CBS 393.64</strain>
    </source>
</reference>
<proteinExistence type="predicted"/>
<gene>
    <name evidence="2" type="ORF">T310_2886</name>
</gene>
<sequence length="149" mass="17122">MYRNYHDEMNVISNAGQRPKRPHGLSLYLDPKRELRSIDRTNDILYLPTYLPTREGNSVSQVSQSEKILEMDGNKCLRSTYKTCILDKWGTLYPIQLVLTTYLRKKESNETNRINYPISSRLSRSAPKSNPVQSSPSCCTDAVLLDPRP</sequence>